<dbReference type="Pfam" id="PF07126">
    <property type="entry name" value="ZapC_C"/>
    <property type="match status" value="1"/>
</dbReference>
<dbReference type="InterPro" id="IPR048373">
    <property type="entry name" value="ZapC_N"/>
</dbReference>
<evidence type="ECO:0000256" key="1">
    <source>
        <dbReference type="ARBA" id="ARBA00022490"/>
    </source>
</evidence>
<dbReference type="GO" id="GO:0000917">
    <property type="term" value="P:division septum assembly"/>
    <property type="evidence" value="ECO:0007669"/>
    <property type="project" value="UniProtKB-KW"/>
</dbReference>
<dbReference type="RefSeq" id="WP_168659829.1">
    <property type="nucleotide sequence ID" value="NZ_CP051180.1"/>
</dbReference>
<dbReference type="Proteomes" id="UP000501602">
    <property type="component" value="Chromosome"/>
</dbReference>
<dbReference type="GO" id="GO:0005737">
    <property type="term" value="C:cytoplasm"/>
    <property type="evidence" value="ECO:0007669"/>
    <property type="project" value="UniProtKB-SubCell"/>
</dbReference>
<evidence type="ECO:0000256" key="4">
    <source>
        <dbReference type="ARBA" id="ARBA00023306"/>
    </source>
</evidence>
<dbReference type="InterPro" id="IPR048372">
    <property type="entry name" value="ZapC_C"/>
</dbReference>
<keyword evidence="4 5" id="KW-0131">Cell cycle</keyword>
<evidence type="ECO:0000259" key="7">
    <source>
        <dbReference type="Pfam" id="PF21083"/>
    </source>
</evidence>
<comment type="similarity">
    <text evidence="5">Belongs to the ZapC family.</text>
</comment>
<evidence type="ECO:0000256" key="3">
    <source>
        <dbReference type="ARBA" id="ARBA00023210"/>
    </source>
</evidence>
<keyword evidence="9" id="KW-1185">Reference proteome</keyword>
<name>A0A6H1UBV0_9GAMM</name>
<sequence length="179" mass="20489">MLLAPDQSWYWFYDEGNQRLALALGPELIFMSAFQGKQINPDCRYQQPFTSQHAKFYSDCVDSLAQQLECSDGVRIQTALNMVIARFFSIPMMPKSWYFDTSDTIVYARAGKTVSLQTQVERSQFAVIDSNEQSSLLMLLDQHCALTEHKSLQQFGLIKVMNDRIMPARQNRTMQIAAA</sequence>
<evidence type="ECO:0000313" key="8">
    <source>
        <dbReference type="EMBL" id="QIZ76567.1"/>
    </source>
</evidence>
<keyword evidence="1 5" id="KW-0963">Cytoplasm</keyword>
<dbReference type="EMBL" id="CP051180">
    <property type="protein sequence ID" value="QIZ76567.1"/>
    <property type="molecule type" value="Genomic_DNA"/>
</dbReference>
<dbReference type="PIRSF" id="PIRSF010252">
    <property type="entry name" value="ZapC"/>
    <property type="match status" value="1"/>
</dbReference>
<organism evidence="8 9">
    <name type="scientific">Ferrimonas lipolytica</name>
    <dbReference type="NCBI Taxonomy" id="2724191"/>
    <lineage>
        <taxon>Bacteria</taxon>
        <taxon>Pseudomonadati</taxon>
        <taxon>Pseudomonadota</taxon>
        <taxon>Gammaproteobacteria</taxon>
        <taxon>Alteromonadales</taxon>
        <taxon>Ferrimonadaceae</taxon>
        <taxon>Ferrimonas</taxon>
    </lineage>
</organism>
<evidence type="ECO:0000256" key="5">
    <source>
        <dbReference type="PIRNR" id="PIRNR010252"/>
    </source>
</evidence>
<proteinExistence type="inferred from homology"/>
<reference evidence="8 9" key="1">
    <citation type="submission" date="2020-04" db="EMBL/GenBank/DDBJ databases">
        <title>Ferrimonas sp. S7 isolated from sea water.</title>
        <authorList>
            <person name="Bae S.S."/>
            <person name="Baek K."/>
        </authorList>
    </citation>
    <scope>NUCLEOTIDE SEQUENCE [LARGE SCALE GENOMIC DNA]</scope>
    <source>
        <strain evidence="8 9">S7</strain>
    </source>
</reference>
<dbReference type="AlphaFoldDB" id="A0A6H1UBV0"/>
<feature type="domain" description="Cell-division protein ZapC N-terminal" evidence="7">
    <location>
        <begin position="3"/>
        <end position="88"/>
    </location>
</feature>
<evidence type="ECO:0000259" key="6">
    <source>
        <dbReference type="Pfam" id="PF07126"/>
    </source>
</evidence>
<accession>A0A6H1UBV0</accession>
<keyword evidence="2 5" id="KW-0132">Cell division</keyword>
<dbReference type="KEGG" id="fes:HER31_06625"/>
<protein>
    <recommendedName>
        <fullName evidence="5">Cell division protein ZapC</fullName>
    </recommendedName>
</protein>
<keyword evidence="3 5" id="KW-0717">Septation</keyword>
<dbReference type="InterPro" id="IPR009809">
    <property type="entry name" value="ZapC"/>
</dbReference>
<dbReference type="Pfam" id="PF21083">
    <property type="entry name" value="ZapC_N"/>
    <property type="match status" value="1"/>
</dbReference>
<comment type="subcellular location">
    <subcellularLocation>
        <location evidence="5">Cytoplasm</location>
    </subcellularLocation>
</comment>
<feature type="domain" description="Cell-division protein ZapC C-terminal" evidence="6">
    <location>
        <begin position="91"/>
        <end position="170"/>
    </location>
</feature>
<evidence type="ECO:0000313" key="9">
    <source>
        <dbReference type="Proteomes" id="UP000501602"/>
    </source>
</evidence>
<gene>
    <name evidence="8" type="ORF">HER31_06625</name>
</gene>
<evidence type="ECO:0000256" key="2">
    <source>
        <dbReference type="ARBA" id="ARBA00022618"/>
    </source>
</evidence>
<comment type="function">
    <text evidence="5">Contributes to the efficiency of the cell division process by stabilizing the polymeric form of the cell division protein FtsZ. Acts by promoting interactions between FtsZ protofilaments and suppressing the GTPase activity of FtsZ.</text>
</comment>